<dbReference type="Pfam" id="PF18317">
    <property type="entry name" value="SDH_C"/>
    <property type="match status" value="1"/>
</dbReference>
<evidence type="ECO:0000313" key="31">
    <source>
        <dbReference type="EMBL" id="KIK63900.1"/>
    </source>
</evidence>
<name>A0A0D0BIH8_9AGAR</name>
<protein>
    <recommendedName>
        <fullName evidence="23">Pentafunctional AROM polypeptide</fullName>
    </recommendedName>
    <domain>
        <recommendedName>
            <fullName evidence="23">3-dehydroquinate synthase</fullName>
            <shortName evidence="23">DHQS</shortName>
            <ecNumber evidence="23">4.2.3.4</ecNumber>
        </recommendedName>
    </domain>
    <domain>
        <recommendedName>
            <fullName evidence="23">3-phosphoshikimate 1-carboxyvinyltransferase</fullName>
            <ecNumber evidence="23">2.5.1.19</ecNumber>
        </recommendedName>
        <alternativeName>
            <fullName evidence="23">5-enolpyruvylshikimate-3-phosphate synthase</fullName>
            <shortName evidence="23">EPSP synthase</shortName>
            <shortName evidence="23">EPSPS</shortName>
        </alternativeName>
    </domain>
    <domain>
        <recommendedName>
            <fullName evidence="23">Shikimate kinase</fullName>
            <shortName evidence="23">SK</shortName>
            <ecNumber evidence="23">2.7.1.71</ecNumber>
        </recommendedName>
    </domain>
    <domain>
        <recommendedName>
            <fullName evidence="23">3-dehydroquinate dehydratase</fullName>
            <shortName evidence="23">3-dehydroquinase</shortName>
            <ecNumber evidence="23">4.2.1.10</ecNumber>
        </recommendedName>
    </domain>
    <domain>
        <recommendedName>
            <fullName evidence="23">Shikimate dehydrogenase</fullName>
            <ecNumber evidence="23">1.1.1.25</ecNumber>
        </recommendedName>
    </domain>
</protein>
<dbReference type="InterPro" id="IPR030960">
    <property type="entry name" value="DHQS/DOIS_N"/>
</dbReference>
<evidence type="ECO:0000259" key="27">
    <source>
        <dbReference type="Pfam" id="PF01761"/>
    </source>
</evidence>
<feature type="binding site" evidence="23">
    <location>
        <begin position="273"/>
        <end position="277"/>
    </location>
    <ligand>
        <name>7-phospho-2-dehydro-3-deoxy-D-arabino-heptonate</name>
        <dbReference type="ChEBI" id="CHEBI:58394"/>
    </ligand>
</feature>
<feature type="binding site" evidence="23">
    <location>
        <position position="365"/>
    </location>
    <ligand>
        <name>7-phospho-2-dehydro-3-deoxy-D-arabino-heptonate</name>
        <dbReference type="ChEBI" id="CHEBI:58394"/>
    </ligand>
</feature>
<comment type="similarity">
    <text evidence="23">In the N-terminal section; belongs to the sugar phosphate cyclases superfamily. Dehydroquinate synthase family.</text>
</comment>
<evidence type="ECO:0000256" key="5">
    <source>
        <dbReference type="ARBA" id="ARBA00009349"/>
    </source>
</evidence>
<comment type="catalytic activity">
    <reaction evidence="23 24">
        <text>7-phospho-2-dehydro-3-deoxy-D-arabino-heptonate = 3-dehydroquinate + phosphate</text>
        <dbReference type="Rhea" id="RHEA:21968"/>
        <dbReference type="ChEBI" id="CHEBI:32364"/>
        <dbReference type="ChEBI" id="CHEBI:43474"/>
        <dbReference type="ChEBI" id="CHEBI:58394"/>
        <dbReference type="EC" id="4.2.3.4"/>
    </reaction>
</comment>
<feature type="binding site" evidence="23">
    <location>
        <position position="195"/>
    </location>
    <ligand>
        <name>NAD(+)</name>
        <dbReference type="ChEBI" id="CHEBI:57540"/>
    </ligand>
</feature>
<keyword evidence="32" id="KW-1185">Reference proteome</keyword>
<dbReference type="HOGENOM" id="CLU_001201_1_2_1"/>
<dbReference type="GO" id="GO:0005737">
    <property type="term" value="C:cytoplasm"/>
    <property type="evidence" value="ECO:0007669"/>
    <property type="project" value="UniProtKB-SubCell"/>
</dbReference>
<dbReference type="HAMAP" id="MF_03143">
    <property type="entry name" value="Pentafunct_AroM"/>
    <property type="match status" value="1"/>
</dbReference>
<keyword evidence="9 23" id="KW-0808">Transferase</keyword>
<evidence type="ECO:0000256" key="1">
    <source>
        <dbReference type="ARBA" id="ARBA00004496"/>
    </source>
</evidence>
<dbReference type="SUPFAM" id="SSF52540">
    <property type="entry name" value="P-loop containing nucleoside triphosphate hydrolases"/>
    <property type="match status" value="1"/>
</dbReference>
<feature type="binding site" evidence="23">
    <location>
        <position position="166"/>
    </location>
    <ligand>
        <name>NAD(+)</name>
        <dbReference type="ChEBI" id="CHEBI:57540"/>
    </ligand>
</feature>
<dbReference type="EC" id="4.2.3.4" evidence="23"/>
<dbReference type="EMBL" id="KN834762">
    <property type="protein sequence ID" value="KIK63900.1"/>
    <property type="molecule type" value="Genomic_DNA"/>
</dbReference>
<keyword evidence="15 23" id="KW-0521">NADP</keyword>
<comment type="pathway">
    <text evidence="23 24">Metabolic intermediate biosynthesis; chorismate biosynthesis; chorismate from D-erythrose 4-phosphate and phosphoenolpyruvate: step 4/7.</text>
</comment>
<dbReference type="PANTHER" id="PTHR21090">
    <property type="entry name" value="AROM/DEHYDROQUINATE SYNTHASE"/>
    <property type="match status" value="1"/>
</dbReference>
<feature type="active site" description="Schiff-base intermediate with substrate; for 3-dehydroquinate dehydratase activity" evidence="23">
    <location>
        <position position="1222"/>
    </location>
</feature>
<dbReference type="InterPro" id="IPR000623">
    <property type="entry name" value="Shikimate_kinase/TSH1"/>
</dbReference>
<comment type="catalytic activity">
    <reaction evidence="21 23 24">
        <text>shikimate + ATP = 3-phosphoshikimate + ADP + H(+)</text>
        <dbReference type="Rhea" id="RHEA:13121"/>
        <dbReference type="ChEBI" id="CHEBI:15378"/>
        <dbReference type="ChEBI" id="CHEBI:30616"/>
        <dbReference type="ChEBI" id="CHEBI:36208"/>
        <dbReference type="ChEBI" id="CHEBI:145989"/>
        <dbReference type="ChEBI" id="CHEBI:456216"/>
        <dbReference type="EC" id="2.7.1.71"/>
    </reaction>
</comment>
<evidence type="ECO:0000256" key="7">
    <source>
        <dbReference type="ARBA" id="ARBA00022490"/>
    </source>
</evidence>
<dbReference type="NCBIfam" id="TIGR01809">
    <property type="entry name" value="Shik-DH-AROM"/>
    <property type="match status" value="1"/>
</dbReference>
<feature type="binding site" evidence="23">
    <location>
        <begin position="881"/>
        <end position="888"/>
    </location>
    <ligand>
        <name>ATP</name>
        <dbReference type="ChEBI" id="CHEBI:30616"/>
    </ligand>
</feature>
<evidence type="ECO:0000256" key="11">
    <source>
        <dbReference type="ARBA" id="ARBA00022741"/>
    </source>
</evidence>
<dbReference type="Gene3D" id="3.40.50.10860">
    <property type="entry name" value="Leucine Dehydrogenase, chain A, domain 1"/>
    <property type="match status" value="1"/>
</dbReference>
<dbReference type="GO" id="GO:0046872">
    <property type="term" value="F:metal ion binding"/>
    <property type="evidence" value="ECO:0007669"/>
    <property type="project" value="UniProtKB-UniRule"/>
</dbReference>
<keyword evidence="12 23" id="KW-0418">Kinase</keyword>
<dbReference type="PIRSF" id="PIRSF000514">
    <property type="entry name" value="Pentafunct_AroM"/>
    <property type="match status" value="1"/>
</dbReference>
<dbReference type="Gene3D" id="3.40.50.300">
    <property type="entry name" value="P-loop containing nucleotide triphosphate hydrolases"/>
    <property type="match status" value="1"/>
</dbReference>
<evidence type="ECO:0000256" key="18">
    <source>
        <dbReference type="ARBA" id="ARBA00023239"/>
    </source>
</evidence>
<sequence length="1595" mass="172521">MAATSTDVRRISILGKDSIHCGFHLIPYIVHTVLTQLSASTYVLITDSNIAKFHLTTFENEFDSALSSLSNGTHARPRFLSHIISPGELSKSREGKAAIEDFLLLNKCTRDTVILALGGGVVGDLVGFVAATFMRGVRFCQIPTSLLAMVDSSVGGKTAIDTPRGKNLIGAFWQPEFIFIDAAMLETLPSREFSNGMAEVVKTAAIWDAAEFDSLESRSAEIFAAIQTPSVNHAGRSKKTRSQAQELLLSVIVGSISVKSHIVTIDPTEKGLRNLVNFGHSIGHAIEAVLTPTILHGECVSIGMVLEAELSRQMGILSQVSVGRLTRCLKAYNLPVSLSDPRIANLPASKLITIERILDIMKVDKKNRGTEKRIVLLSRIGATHEQQATPVPDALISKTLSESVTVVPGRPSFNPVKMTTPGSKSISNRALVLAALGTGTCRLKNLLHSDDTQVMMAALSELKGAKFEWEDGGETLVVHGGQGSLSVPPKGKELYLGNAGTAARFLTSVCTLVQKSPNDEADTTVITGNARMKQRPIGPLVTALRANGSEIDYLESEGCLPLSIRPNGLKGGNIQLAASVSSQYVSSVLLCAPYANEPITLELIGGQVISQPYIDMTIAMMKTFGIQVARRAEEGTGKLLDIYDIPKGSYQNPAEYSIESDASSATYPLAIAAITGTSCTIQNIGSASLQGDARFAREVLERMGCQVSQTATETTVQGPPMGQLKAVEEIDMEVMTDAFLTATALAAVANGKTRIIGIANQRVKECNRIRAMIDELAKFGVSTIELDDGLEIIGKPIEELKKGASVHCYDDHRVAMAFSVLASIITGTILEEKRCVEKTWPNWWDDLQNKIGLEVKGVELATPSVSVSSTSDAHKSVVLIGMRGTGKTFIGDLAASALHWTCIDADVHFETVHSIGVRQFVQEHGWPAFRDAETNLLKDLLTQRGHNHVISLGGGIVETSAARDLLKDWVSKGGRVVHVVRNIDEVVEYLGVEGSRPAYGEPITEVFKRRAPWFAECSSHRFINHVEAFADGKIVIDPTDTKRGVREEVARFFDHITGISANLSPNLTSGRRSYFLSLTYPDVMVALPKLEELSAGVDALEVRVDLLRDHSEGYVADQIAALRRVTSLPLIFTVRSVAEGGAFPDNAHKEALQLLNLALGLGVEYIDVEMRLPEQGIRQLVGRKGASQIIASWHEWTGRLKWNSPEAQTMYEIASRTGDIVKMVFTASTMQDNFDCQTFAAKMNGRPNAKPFIAINMGASGQLSRVLNPTFSPVSHPLQPTRAAPGQISFAQVQKALHLIGELPAKKFYLFGSPIAHSLSPTLHNSAFELLGLPHTYSLLETSDVGSEIENTISEPDFGGASVTIPHKLNIIPLLDQLTPAAKAMGAVNTIVPMDSNSKRVLVGDNTDWLGIRGSIAARIAVGHIHSALVIGAGGTSRAAIYALHSLGAKVIYLWNRTHSRAEELVTSFRPDIDVRIVDKLGEWSEDVVAPNVIVSTIPASETCLESSSEPEHLVYPASLFAYTSGPAIVLDLAYKPVETPLLKLAKLTASNWDTAQGVEVLLQQGYAQFEKWTGRRCPQGPVSRNVWKVYNSRA</sequence>
<comment type="catalytic activity">
    <reaction evidence="23 24">
        <text>shikimate + NADP(+) = 3-dehydroshikimate + NADPH + H(+)</text>
        <dbReference type="Rhea" id="RHEA:17737"/>
        <dbReference type="ChEBI" id="CHEBI:15378"/>
        <dbReference type="ChEBI" id="CHEBI:16630"/>
        <dbReference type="ChEBI" id="CHEBI:36208"/>
        <dbReference type="ChEBI" id="CHEBI:57783"/>
        <dbReference type="ChEBI" id="CHEBI:58349"/>
        <dbReference type="EC" id="1.1.1.25"/>
    </reaction>
</comment>
<feature type="region of interest" description="Shikimate dehydrogenase" evidence="23">
    <location>
        <begin position="1305"/>
        <end position="1595"/>
    </location>
</feature>
<comment type="cofactor">
    <cofactor evidence="23 24">
        <name>Zn(2+)</name>
        <dbReference type="ChEBI" id="CHEBI:29105"/>
    </cofactor>
    <text evidence="23 24">Binds 2 Zn(2+) ions per subunit.</text>
</comment>
<evidence type="ECO:0000256" key="16">
    <source>
        <dbReference type="ARBA" id="ARBA00023002"/>
    </source>
</evidence>
<dbReference type="PROSITE" id="PS01128">
    <property type="entry name" value="SHIKIMATE_KINASE"/>
    <property type="match status" value="1"/>
</dbReference>
<evidence type="ECO:0000256" key="3">
    <source>
        <dbReference type="ARBA" id="ARBA00004842"/>
    </source>
</evidence>
<dbReference type="Pfam" id="PF08501">
    <property type="entry name" value="Shikimate_dh_N"/>
    <property type="match status" value="1"/>
</dbReference>
<dbReference type="Gene3D" id="3.20.20.70">
    <property type="entry name" value="Aldolase class I"/>
    <property type="match status" value="1"/>
</dbReference>
<evidence type="ECO:0000256" key="12">
    <source>
        <dbReference type="ARBA" id="ARBA00022777"/>
    </source>
</evidence>
<comment type="caution">
    <text evidence="23">Lacks conserved residue(s) required for the propagation of feature annotation.</text>
</comment>
<feature type="domain" description="Quinate/shikimate 5-dehydrogenase/glutamyl-tRNA reductase" evidence="26">
    <location>
        <begin position="1426"/>
        <end position="1508"/>
    </location>
</feature>
<dbReference type="EC" id="2.5.1.19" evidence="23"/>
<dbReference type="Gene3D" id="3.40.50.720">
    <property type="entry name" value="NAD(P)-binding Rossmann-like Domain"/>
    <property type="match status" value="1"/>
</dbReference>
<dbReference type="InterPro" id="IPR013708">
    <property type="entry name" value="Shikimate_DH-bd_N"/>
</dbReference>
<evidence type="ECO:0000256" key="19">
    <source>
        <dbReference type="ARBA" id="ARBA00023268"/>
    </source>
</evidence>
<evidence type="ECO:0000256" key="14">
    <source>
        <dbReference type="ARBA" id="ARBA00022840"/>
    </source>
</evidence>
<evidence type="ECO:0000259" key="30">
    <source>
        <dbReference type="Pfam" id="PF24621"/>
    </source>
</evidence>
<feature type="binding site" evidence="23">
    <location>
        <begin position="119"/>
        <end position="121"/>
    </location>
    <ligand>
        <name>NAD(+)</name>
        <dbReference type="ChEBI" id="CHEBI:57540"/>
    </ligand>
</feature>
<comment type="catalytic activity">
    <reaction evidence="23 24">
        <text>3-dehydroquinate = 3-dehydroshikimate + H2O</text>
        <dbReference type="Rhea" id="RHEA:21096"/>
        <dbReference type="ChEBI" id="CHEBI:15377"/>
        <dbReference type="ChEBI" id="CHEBI:16630"/>
        <dbReference type="ChEBI" id="CHEBI:32364"/>
        <dbReference type="EC" id="4.2.1.10"/>
    </reaction>
</comment>
<dbReference type="Gene3D" id="3.40.50.1970">
    <property type="match status" value="1"/>
</dbReference>
<feature type="active site" description="For EPSP synthase activity" evidence="23">
    <location>
        <position position="835"/>
    </location>
</feature>
<dbReference type="Gene3D" id="3.65.10.10">
    <property type="entry name" value="Enolpyruvate transferase domain"/>
    <property type="match status" value="2"/>
</dbReference>
<dbReference type="UniPathway" id="UPA00053">
    <property type="reaction ID" value="UER00085"/>
</dbReference>
<comment type="similarity">
    <text evidence="24">In the N-terminal section; belongs to the dehydroquinate synthase family.</text>
</comment>
<dbReference type="Pfam" id="PF24621">
    <property type="entry name" value="DHQS_C"/>
    <property type="match status" value="1"/>
</dbReference>
<dbReference type="NCBIfam" id="TIGR01356">
    <property type="entry name" value="aroA"/>
    <property type="match status" value="1"/>
</dbReference>
<dbReference type="PROSITE" id="PS00885">
    <property type="entry name" value="EPSP_SYNTHASE_2"/>
    <property type="match status" value="1"/>
</dbReference>
<dbReference type="Proteomes" id="UP000053593">
    <property type="component" value="Unassembled WGS sequence"/>
</dbReference>
<dbReference type="NCBIfam" id="TIGR01357">
    <property type="entry name" value="aroB"/>
    <property type="match status" value="1"/>
</dbReference>
<feature type="active site" description="Proton acceptor; for 3-dehydroquinate synthase activity" evidence="23">
    <location>
        <position position="284"/>
    </location>
</feature>
<keyword evidence="8 23" id="KW-0028">Amino-acid biosynthesis</keyword>
<keyword evidence="17 23" id="KW-0057">Aromatic amino acid biosynthesis</keyword>
<accession>A0A0D0BIH8</accession>
<dbReference type="FunFam" id="3.20.20.70:FF:000135">
    <property type="entry name" value="Pentafunctional AROM polypeptide"/>
    <property type="match status" value="1"/>
</dbReference>
<dbReference type="InterPro" id="IPR023193">
    <property type="entry name" value="EPSP_synthase_CS"/>
</dbReference>
<dbReference type="InterPro" id="IPR022893">
    <property type="entry name" value="Shikimate_DH_fam"/>
</dbReference>
<comment type="similarity">
    <text evidence="5">In the N-terminal section; belongs to the shikimate kinase family.</text>
</comment>
<dbReference type="SUPFAM" id="SSF56796">
    <property type="entry name" value="Dehydroquinate synthase-like"/>
    <property type="match status" value="1"/>
</dbReference>
<dbReference type="PANTHER" id="PTHR21090:SF5">
    <property type="entry name" value="PENTAFUNCTIONAL AROM POLYPEPTIDE"/>
    <property type="match status" value="1"/>
</dbReference>
<comment type="similarity">
    <text evidence="6">Belongs to the EPSP synthase family.</text>
</comment>
<dbReference type="InterPro" id="IPR006151">
    <property type="entry name" value="Shikm_DH/Glu-tRNA_Rdtase"/>
</dbReference>
<comment type="pathway">
    <text evidence="3 23 24">Metabolic intermediate biosynthesis; chorismate biosynthesis; chorismate from D-erythrose 4-phosphate and phosphoenolpyruvate: step 5/7.</text>
</comment>
<dbReference type="NCBIfam" id="TIGR01093">
    <property type="entry name" value="aroD"/>
    <property type="match status" value="1"/>
</dbReference>
<dbReference type="FunFam" id="3.65.10.10:FF:000007">
    <property type="entry name" value="Pentafunctional AROM polypeptide"/>
    <property type="match status" value="1"/>
</dbReference>
<feature type="binding site" evidence="23">
    <location>
        <position position="157"/>
    </location>
    <ligand>
        <name>7-phospho-2-dehydro-3-deoxy-D-arabino-heptonate</name>
        <dbReference type="ChEBI" id="CHEBI:58394"/>
    </ligand>
</feature>
<dbReference type="CDD" id="cd00502">
    <property type="entry name" value="DHQase_I"/>
    <property type="match status" value="1"/>
</dbReference>
<evidence type="ECO:0000256" key="10">
    <source>
        <dbReference type="ARBA" id="ARBA00022723"/>
    </source>
</evidence>
<feature type="binding site" evidence="23">
    <location>
        <position position="199"/>
    </location>
    <ligand>
        <name>Zn(2+)</name>
        <dbReference type="ChEBI" id="CHEBI:29105"/>
        <note>catalytic</note>
    </ligand>
</feature>
<dbReference type="SUPFAM" id="SSF51735">
    <property type="entry name" value="NAD(P)-binding Rossmann-fold domains"/>
    <property type="match status" value="1"/>
</dbReference>
<dbReference type="Pfam" id="PF01488">
    <property type="entry name" value="Shikimate_DH"/>
    <property type="match status" value="1"/>
</dbReference>
<feature type="binding site" evidence="23">
    <location>
        <position position="259"/>
    </location>
    <ligand>
        <name>7-phospho-2-dehydro-3-deoxy-D-arabino-heptonate</name>
        <dbReference type="ChEBI" id="CHEBI:58394"/>
    </ligand>
</feature>
<dbReference type="HAMAP" id="MF_00222">
    <property type="entry name" value="Shikimate_DH_AroE"/>
    <property type="match status" value="1"/>
</dbReference>
<dbReference type="GO" id="GO:0003855">
    <property type="term" value="F:3-dehydroquinate dehydratase activity"/>
    <property type="evidence" value="ECO:0007669"/>
    <property type="project" value="UniProtKB-UniRule"/>
</dbReference>
<dbReference type="InterPro" id="IPR036968">
    <property type="entry name" value="Enolpyruvate_Tfrase_sf"/>
</dbReference>
<evidence type="ECO:0000256" key="13">
    <source>
        <dbReference type="ARBA" id="ARBA00022833"/>
    </source>
</evidence>
<evidence type="ECO:0000256" key="2">
    <source>
        <dbReference type="ARBA" id="ARBA00004811"/>
    </source>
</evidence>
<dbReference type="GO" id="GO:0004764">
    <property type="term" value="F:shikimate 3-dehydrogenase (NADP+) activity"/>
    <property type="evidence" value="ECO:0007669"/>
    <property type="project" value="UniProtKB-UniRule"/>
</dbReference>
<evidence type="ECO:0000256" key="20">
    <source>
        <dbReference type="ARBA" id="ARBA00044633"/>
    </source>
</evidence>
<keyword evidence="10 23" id="KW-0479">Metal-binding</keyword>
<dbReference type="SUPFAM" id="SSF51569">
    <property type="entry name" value="Aldolase"/>
    <property type="match status" value="1"/>
</dbReference>
<comment type="subunit">
    <text evidence="23 24">Homodimer.</text>
</comment>
<feature type="binding site" evidence="23">
    <location>
        <position position="124"/>
    </location>
    <ligand>
        <name>NAD(+)</name>
        <dbReference type="ChEBI" id="CHEBI:57540"/>
    </ligand>
</feature>
<evidence type="ECO:0000256" key="21">
    <source>
        <dbReference type="ARBA" id="ARBA00048567"/>
    </source>
</evidence>
<comment type="subcellular location">
    <subcellularLocation>
        <location evidence="1 23 24">Cytoplasm</location>
    </subcellularLocation>
</comment>
<evidence type="ECO:0000256" key="15">
    <source>
        <dbReference type="ARBA" id="ARBA00022857"/>
    </source>
</evidence>
<dbReference type="InterPro" id="IPR008289">
    <property type="entry name" value="Pentafunct_AroM"/>
</dbReference>
<proteinExistence type="inferred from homology"/>
<dbReference type="EC" id="4.2.1.10" evidence="23"/>
<keyword evidence="7 23" id="KW-0963">Cytoplasm</keyword>
<dbReference type="Pfam" id="PF01202">
    <property type="entry name" value="SKI"/>
    <property type="match status" value="1"/>
</dbReference>
<evidence type="ECO:0000256" key="22">
    <source>
        <dbReference type="ARBA" id="ARBA00054455"/>
    </source>
</evidence>
<keyword evidence="14 23" id="KW-0067">ATP-binding</keyword>
<keyword evidence="13 23" id="KW-0862">Zinc</keyword>
<feature type="binding site" evidence="23">
    <location>
        <position position="296"/>
    </location>
    <ligand>
        <name>7-phospho-2-dehydro-3-deoxy-D-arabino-heptonate</name>
        <dbReference type="ChEBI" id="CHEBI:58394"/>
    </ligand>
</feature>
<dbReference type="CDD" id="cd01556">
    <property type="entry name" value="EPSP_synthase"/>
    <property type="match status" value="1"/>
</dbReference>
<evidence type="ECO:0000256" key="17">
    <source>
        <dbReference type="ARBA" id="ARBA00023141"/>
    </source>
</evidence>
<dbReference type="GO" id="GO:0005524">
    <property type="term" value="F:ATP binding"/>
    <property type="evidence" value="ECO:0007669"/>
    <property type="project" value="UniProtKB-UniRule"/>
</dbReference>
<feature type="domain" description="Shikimate dehydrogenase substrate binding N-terminal" evidence="28">
    <location>
        <begin position="1310"/>
        <end position="1391"/>
    </location>
</feature>
<dbReference type="GO" id="GO:0008652">
    <property type="term" value="P:amino acid biosynthetic process"/>
    <property type="evidence" value="ECO:0007669"/>
    <property type="project" value="UniProtKB-KW"/>
</dbReference>
<dbReference type="SUPFAM" id="SSF55205">
    <property type="entry name" value="EPT/RTPC-like"/>
    <property type="match status" value="1"/>
</dbReference>
<evidence type="ECO:0000256" key="8">
    <source>
        <dbReference type="ARBA" id="ARBA00022605"/>
    </source>
</evidence>
<dbReference type="HAMAP" id="MF_00109">
    <property type="entry name" value="Shikimate_kinase"/>
    <property type="match status" value="1"/>
</dbReference>
<dbReference type="GO" id="GO:0009423">
    <property type="term" value="P:chorismate biosynthetic process"/>
    <property type="evidence" value="ECO:0007669"/>
    <property type="project" value="UniProtKB-UniRule"/>
</dbReference>
<evidence type="ECO:0000256" key="24">
    <source>
        <dbReference type="PIRNR" id="PIRNR000514"/>
    </source>
</evidence>
<comment type="similarity">
    <text evidence="23 24">In the C-terminal section; belongs to the shikimate dehydrogenase family.</text>
</comment>
<evidence type="ECO:0000259" key="25">
    <source>
        <dbReference type="Pfam" id="PF00275"/>
    </source>
</evidence>
<dbReference type="PRINTS" id="PR01100">
    <property type="entry name" value="SHIKIMTKNASE"/>
</dbReference>
<evidence type="ECO:0000256" key="9">
    <source>
        <dbReference type="ARBA" id="ARBA00022679"/>
    </source>
</evidence>
<dbReference type="PROSITE" id="PS00104">
    <property type="entry name" value="EPSP_SYNTHASE_1"/>
    <property type="match status" value="1"/>
</dbReference>
<comment type="similarity">
    <text evidence="23 24">In the 4th section; belongs to the type-I 3-dehydroquinase family.</text>
</comment>
<dbReference type="EC" id="1.1.1.25" evidence="23"/>
<keyword evidence="16 23" id="KW-0560">Oxidoreductase</keyword>
<dbReference type="EC" id="2.7.1.71" evidence="23"/>
<comment type="catalytic activity">
    <reaction evidence="20">
        <text>3-phosphoshikimate + phosphoenolpyruvate = 5-O-(1-carboxyvinyl)-3-phosphoshikimate + phosphate</text>
        <dbReference type="Rhea" id="RHEA:21256"/>
        <dbReference type="ChEBI" id="CHEBI:43474"/>
        <dbReference type="ChEBI" id="CHEBI:57701"/>
        <dbReference type="ChEBI" id="CHEBI:58702"/>
        <dbReference type="ChEBI" id="CHEBI:145989"/>
        <dbReference type="EC" id="2.5.1.19"/>
    </reaction>
    <physiologicalReaction direction="left-to-right" evidence="20">
        <dbReference type="Rhea" id="RHEA:21257"/>
    </physiologicalReaction>
</comment>
<dbReference type="InterPro" id="IPR031322">
    <property type="entry name" value="Shikimate/glucono_kinase"/>
</dbReference>
<feature type="binding site" evidence="23">
    <location>
        <position position="296"/>
    </location>
    <ligand>
        <name>Zn(2+)</name>
        <dbReference type="ChEBI" id="CHEBI:29105"/>
        <note>catalytic</note>
    </ligand>
</feature>
<feature type="binding site" evidence="23">
    <location>
        <position position="151"/>
    </location>
    <ligand>
        <name>7-phospho-2-dehydro-3-deoxy-D-arabino-heptonate</name>
        <dbReference type="ChEBI" id="CHEBI:58394"/>
    </ligand>
</feature>
<dbReference type="GO" id="GO:0004765">
    <property type="term" value="F:shikimate kinase activity"/>
    <property type="evidence" value="ECO:0007669"/>
    <property type="project" value="UniProtKB-UniRule"/>
</dbReference>
<dbReference type="InterPro" id="IPR016037">
    <property type="entry name" value="DHQ_synth_AroB"/>
</dbReference>
<keyword evidence="19 23" id="KW-0511">Multifunctional enzyme</keyword>
<feature type="binding site" evidence="23">
    <location>
        <begin position="144"/>
        <end position="145"/>
    </location>
    <ligand>
        <name>NAD(+)</name>
        <dbReference type="ChEBI" id="CHEBI:57540"/>
    </ligand>
</feature>
<evidence type="ECO:0000256" key="6">
    <source>
        <dbReference type="ARBA" id="ARBA00009948"/>
    </source>
</evidence>
<dbReference type="GO" id="GO:0003856">
    <property type="term" value="F:3-dehydroquinate synthase activity"/>
    <property type="evidence" value="ECO:0007669"/>
    <property type="project" value="UniProtKB-UniRule"/>
</dbReference>
<dbReference type="Gene3D" id="1.20.1090.10">
    <property type="entry name" value="Dehydroquinate synthase-like - alpha domain"/>
    <property type="match status" value="1"/>
</dbReference>
<dbReference type="InterPro" id="IPR010110">
    <property type="entry name" value="Shikimate_DH_AroM-type"/>
</dbReference>
<dbReference type="InterPro" id="IPR041121">
    <property type="entry name" value="SDH_C"/>
</dbReference>
<dbReference type="InterPro" id="IPR027417">
    <property type="entry name" value="P-loop_NTPase"/>
</dbReference>
<feature type="domain" description="3-dehydroquinate synthase C-terminal" evidence="30">
    <location>
        <begin position="196"/>
        <end position="367"/>
    </location>
</feature>
<comment type="pathway">
    <text evidence="23 24">Metabolic intermediate biosynthesis; chorismate biosynthesis; chorismate from D-erythrose 4-phosphate and phosphoenolpyruvate: step 2/7.</text>
</comment>
<dbReference type="CDD" id="cd01065">
    <property type="entry name" value="NAD_bind_Shikimate_DH"/>
    <property type="match status" value="1"/>
</dbReference>
<gene>
    <name evidence="31" type="ORF">GYMLUDRAFT_241133</name>
</gene>
<feature type="active site" description="Proton acceptor; for 3-dehydroquinate synthase activity" evidence="23">
    <location>
        <position position="269"/>
    </location>
</feature>
<evidence type="ECO:0000259" key="28">
    <source>
        <dbReference type="Pfam" id="PF08501"/>
    </source>
</evidence>
<keyword evidence="11 23" id="KW-0547">Nucleotide-binding</keyword>
<feature type="binding site" evidence="23">
    <location>
        <position position="167"/>
    </location>
    <ligand>
        <name>7-phospho-2-dehydro-3-deoxy-D-arabino-heptonate</name>
        <dbReference type="ChEBI" id="CHEBI:58394"/>
    </ligand>
</feature>
<dbReference type="InterPro" id="IPR046346">
    <property type="entry name" value="Aminoacid_DH-like_N_sf"/>
</dbReference>
<comment type="function">
    <text evidence="22 23 24">The AROM polypeptide catalyzes 5 consecutive enzymatic reactions in prechorismate polyaromatic amino acid biosynthesis.</text>
</comment>
<evidence type="ECO:0000313" key="32">
    <source>
        <dbReference type="Proteomes" id="UP000053593"/>
    </source>
</evidence>
<dbReference type="CDD" id="cd08195">
    <property type="entry name" value="DHQS"/>
    <property type="match status" value="1"/>
</dbReference>
<comment type="pathway">
    <text evidence="23 24">Metabolic intermediate biosynthesis; chorismate biosynthesis; chorismate from D-erythrose 4-phosphate and phosphoenolpyruvate: step 3/7.</text>
</comment>
<evidence type="ECO:0000256" key="23">
    <source>
        <dbReference type="HAMAP-Rule" id="MF_03143"/>
    </source>
</evidence>
<comment type="similarity">
    <text evidence="23 24">In the 2nd section; belongs to the EPSP synthase family.</text>
</comment>
<dbReference type="OrthoDB" id="197068at2759"/>
<dbReference type="HAMAP" id="MF_00210">
    <property type="entry name" value="EPSP_synth"/>
    <property type="match status" value="1"/>
</dbReference>
<dbReference type="FunFam" id="3.40.50.1970:FF:000007">
    <property type="entry name" value="Pentafunctional AROM polypeptide"/>
    <property type="match status" value="1"/>
</dbReference>
<dbReference type="InterPro" id="IPR036291">
    <property type="entry name" value="NAD(P)-bd_dom_sf"/>
</dbReference>
<keyword evidence="18 23" id="KW-0456">Lyase</keyword>
<comment type="similarity">
    <text evidence="4">In the 2nd section; belongs to the type-I 3-dehydroquinase family.</text>
</comment>
<dbReference type="InterPro" id="IPR056179">
    <property type="entry name" value="DHQS_C"/>
</dbReference>
<reference evidence="31 32" key="1">
    <citation type="submission" date="2014-04" db="EMBL/GenBank/DDBJ databases">
        <title>Evolutionary Origins and Diversification of the Mycorrhizal Mutualists.</title>
        <authorList>
            <consortium name="DOE Joint Genome Institute"/>
            <consortium name="Mycorrhizal Genomics Consortium"/>
            <person name="Kohler A."/>
            <person name="Kuo A."/>
            <person name="Nagy L.G."/>
            <person name="Floudas D."/>
            <person name="Copeland A."/>
            <person name="Barry K.W."/>
            <person name="Cichocki N."/>
            <person name="Veneault-Fourrey C."/>
            <person name="LaButti K."/>
            <person name="Lindquist E.A."/>
            <person name="Lipzen A."/>
            <person name="Lundell T."/>
            <person name="Morin E."/>
            <person name="Murat C."/>
            <person name="Riley R."/>
            <person name="Ohm R."/>
            <person name="Sun H."/>
            <person name="Tunlid A."/>
            <person name="Henrissat B."/>
            <person name="Grigoriev I.V."/>
            <person name="Hibbett D.S."/>
            <person name="Martin F."/>
        </authorList>
    </citation>
    <scope>NUCLEOTIDE SEQUENCE [LARGE SCALE GENOMIC DNA]</scope>
    <source>
        <strain evidence="31 32">FD-317 M1</strain>
    </source>
</reference>
<dbReference type="Pfam" id="PF00275">
    <property type="entry name" value="EPSP_synthase"/>
    <property type="match status" value="1"/>
</dbReference>
<dbReference type="InterPro" id="IPR001381">
    <property type="entry name" value="DHquinase_I"/>
</dbReference>
<feature type="binding site" evidence="23">
    <location>
        <position position="135"/>
    </location>
    <ligand>
        <name>7-phospho-2-dehydro-3-deoxy-D-arabino-heptonate</name>
        <dbReference type="ChEBI" id="CHEBI:58394"/>
    </ligand>
</feature>
<feature type="domain" description="SDH C-terminal" evidence="29">
    <location>
        <begin position="1558"/>
        <end position="1582"/>
    </location>
</feature>
<dbReference type="FunFam" id="1.20.1090.10:FF:000007">
    <property type="entry name" value="Pentafunctional AROM polypeptide"/>
    <property type="match status" value="1"/>
</dbReference>
<comment type="pathway">
    <text evidence="2 23 24">Metabolic intermediate biosynthesis; chorismate biosynthesis; chorismate from D-erythrose 4-phosphate and phosphoenolpyruvate: step 6/7.</text>
</comment>
<dbReference type="InterPro" id="IPR023000">
    <property type="entry name" value="Shikimate_kinase_CS"/>
</dbReference>
<dbReference type="SUPFAM" id="SSF53223">
    <property type="entry name" value="Aminoacid dehydrogenase-like, N-terminal domain"/>
    <property type="match status" value="1"/>
</dbReference>
<organism evidence="31 32">
    <name type="scientific">Collybiopsis luxurians FD-317 M1</name>
    <dbReference type="NCBI Taxonomy" id="944289"/>
    <lineage>
        <taxon>Eukaryota</taxon>
        <taxon>Fungi</taxon>
        <taxon>Dikarya</taxon>
        <taxon>Basidiomycota</taxon>
        <taxon>Agaricomycotina</taxon>
        <taxon>Agaricomycetes</taxon>
        <taxon>Agaricomycetidae</taxon>
        <taxon>Agaricales</taxon>
        <taxon>Marasmiineae</taxon>
        <taxon>Omphalotaceae</taxon>
        <taxon>Collybiopsis</taxon>
        <taxon>Collybiopsis luxurians</taxon>
    </lineage>
</organism>
<feature type="binding site" evidence="23">
    <location>
        <position position="280"/>
    </location>
    <ligand>
        <name>Zn(2+)</name>
        <dbReference type="ChEBI" id="CHEBI:29105"/>
        <note>catalytic</note>
    </ligand>
</feature>
<feature type="active site" description="Proton acceptor; for 3-dehydroquinate dehydratase activity" evidence="23">
    <location>
        <position position="1194"/>
    </location>
</feature>
<evidence type="ECO:0000259" key="26">
    <source>
        <dbReference type="Pfam" id="PF01488"/>
    </source>
</evidence>
<feature type="domain" description="Enolpyruvate transferase" evidence="25">
    <location>
        <begin position="418"/>
        <end position="847"/>
    </location>
</feature>
<dbReference type="InterPro" id="IPR013792">
    <property type="entry name" value="RNA3'P_cycl/enolpyr_Trfase_a/b"/>
</dbReference>
<feature type="binding site" evidence="23">
    <location>
        <position position="280"/>
    </location>
    <ligand>
        <name>7-phospho-2-dehydro-3-deoxy-D-arabino-heptonate</name>
        <dbReference type="ChEBI" id="CHEBI:58394"/>
    </ligand>
</feature>
<evidence type="ECO:0000259" key="29">
    <source>
        <dbReference type="Pfam" id="PF18317"/>
    </source>
</evidence>
<dbReference type="Pfam" id="PF01761">
    <property type="entry name" value="DHQ_synthase"/>
    <property type="match status" value="1"/>
</dbReference>
<dbReference type="Pfam" id="PF01487">
    <property type="entry name" value="DHquinase_I"/>
    <property type="match status" value="1"/>
</dbReference>
<feature type="region of interest" description="3-dehydroquinate synthase" evidence="23">
    <location>
        <begin position="1"/>
        <end position="393"/>
    </location>
</feature>
<evidence type="ECO:0000256" key="4">
    <source>
        <dbReference type="ARBA" id="ARBA00006477"/>
    </source>
</evidence>
<feature type="binding site" evidence="23">
    <location>
        <begin position="88"/>
        <end position="91"/>
    </location>
    <ligand>
        <name>NAD(+)</name>
        <dbReference type="ChEBI" id="CHEBI:57540"/>
    </ligand>
</feature>
<comment type="similarity">
    <text evidence="23 24">In the 3rd section; belongs to the shikimate kinase family.</text>
</comment>
<feature type="binding site" evidence="23">
    <location>
        <begin position="47"/>
        <end position="49"/>
    </location>
    <ligand>
        <name>NAD(+)</name>
        <dbReference type="ChEBI" id="CHEBI:57540"/>
    </ligand>
</feature>
<feature type="domain" description="3-dehydroquinate synthase N-terminal" evidence="27">
    <location>
        <begin position="83"/>
        <end position="194"/>
    </location>
</feature>
<dbReference type="CDD" id="cd00464">
    <property type="entry name" value="SK"/>
    <property type="match status" value="1"/>
</dbReference>
<dbReference type="GO" id="GO:0009073">
    <property type="term" value="P:aromatic amino acid family biosynthetic process"/>
    <property type="evidence" value="ECO:0007669"/>
    <property type="project" value="UniProtKB-UniRule"/>
</dbReference>
<feature type="binding site" evidence="23">
    <location>
        <begin position="199"/>
        <end position="202"/>
    </location>
    <ligand>
        <name>7-phospho-2-dehydro-3-deoxy-D-arabino-heptonate</name>
        <dbReference type="ChEBI" id="CHEBI:58394"/>
    </ligand>
</feature>
<dbReference type="InterPro" id="IPR013785">
    <property type="entry name" value="Aldolase_TIM"/>
</dbReference>
<dbReference type="FunFam" id="3.40.50.300:FF:001256">
    <property type="entry name" value="Pentafunctional AROM polypeptide"/>
    <property type="match status" value="1"/>
</dbReference>
<dbReference type="InterPro" id="IPR001986">
    <property type="entry name" value="Enolpyruvate_Tfrase_dom"/>
</dbReference>
<dbReference type="GO" id="GO:0003866">
    <property type="term" value="F:3-phosphoshikimate 1-carboxyvinyltransferase activity"/>
    <property type="evidence" value="ECO:0007669"/>
    <property type="project" value="UniProtKB-UniRule"/>
</dbReference>
<dbReference type="InterPro" id="IPR006264">
    <property type="entry name" value="EPSP_synthase"/>
</dbReference>